<dbReference type="InterPro" id="IPR001452">
    <property type="entry name" value="SH3_domain"/>
</dbReference>
<dbReference type="InterPro" id="IPR036028">
    <property type="entry name" value="SH3-like_dom_sf"/>
</dbReference>
<evidence type="ECO:0000313" key="5">
    <source>
        <dbReference type="EMBL" id="EFX71399.1"/>
    </source>
</evidence>
<evidence type="ECO:0000313" key="6">
    <source>
        <dbReference type="Proteomes" id="UP000000305"/>
    </source>
</evidence>
<dbReference type="PROSITE" id="PS50002">
    <property type="entry name" value="SH3"/>
    <property type="match status" value="1"/>
</dbReference>
<sequence length="125" mass="14153">MEGFKEYLVVYAFKNELDPQLDLTVNDIIEVPIGNSQMLNVDVPGWIKGKNKRTGMEGYYPVPYLTQLERKPDVQPSSINPRIQGSPIKSQMMNKLEDYNDSGYGGSPLPPDFGINIRRQFQKGS</sequence>
<reference evidence="5 6" key="1">
    <citation type="journal article" date="2011" name="Science">
        <title>The ecoresponsive genome of Daphnia pulex.</title>
        <authorList>
            <person name="Colbourne J.K."/>
            <person name="Pfrender M.E."/>
            <person name="Gilbert D."/>
            <person name="Thomas W.K."/>
            <person name="Tucker A."/>
            <person name="Oakley T.H."/>
            <person name="Tokishita S."/>
            <person name="Aerts A."/>
            <person name="Arnold G.J."/>
            <person name="Basu M.K."/>
            <person name="Bauer D.J."/>
            <person name="Caceres C.E."/>
            <person name="Carmel L."/>
            <person name="Casola C."/>
            <person name="Choi J.H."/>
            <person name="Detter J.C."/>
            <person name="Dong Q."/>
            <person name="Dusheyko S."/>
            <person name="Eads B.D."/>
            <person name="Frohlich T."/>
            <person name="Geiler-Samerotte K.A."/>
            <person name="Gerlach D."/>
            <person name="Hatcher P."/>
            <person name="Jogdeo S."/>
            <person name="Krijgsveld J."/>
            <person name="Kriventseva E.V."/>
            <person name="Kultz D."/>
            <person name="Laforsch C."/>
            <person name="Lindquist E."/>
            <person name="Lopez J."/>
            <person name="Manak J.R."/>
            <person name="Muller J."/>
            <person name="Pangilinan J."/>
            <person name="Patwardhan R.P."/>
            <person name="Pitluck S."/>
            <person name="Pritham E.J."/>
            <person name="Rechtsteiner A."/>
            <person name="Rho M."/>
            <person name="Rogozin I.B."/>
            <person name="Sakarya O."/>
            <person name="Salamov A."/>
            <person name="Schaack S."/>
            <person name="Shapiro H."/>
            <person name="Shiga Y."/>
            <person name="Skalitzky C."/>
            <person name="Smith Z."/>
            <person name="Souvorov A."/>
            <person name="Sung W."/>
            <person name="Tang Z."/>
            <person name="Tsuchiya D."/>
            <person name="Tu H."/>
            <person name="Vos H."/>
            <person name="Wang M."/>
            <person name="Wolf Y.I."/>
            <person name="Yamagata H."/>
            <person name="Yamada T."/>
            <person name="Ye Y."/>
            <person name="Shaw J.R."/>
            <person name="Andrews J."/>
            <person name="Crease T.J."/>
            <person name="Tang H."/>
            <person name="Lucas S.M."/>
            <person name="Robertson H.M."/>
            <person name="Bork P."/>
            <person name="Koonin E.V."/>
            <person name="Zdobnov E.M."/>
            <person name="Grigoriev I.V."/>
            <person name="Lynch M."/>
            <person name="Boore J.L."/>
        </authorList>
    </citation>
    <scope>NUCLEOTIDE SEQUENCE [LARGE SCALE GENOMIC DNA]</scope>
</reference>
<dbReference type="EMBL" id="GL732610">
    <property type="protein sequence ID" value="EFX71399.1"/>
    <property type="molecule type" value="Genomic_DNA"/>
</dbReference>
<dbReference type="SMART" id="SM00326">
    <property type="entry name" value="SH3"/>
    <property type="match status" value="1"/>
</dbReference>
<protein>
    <recommendedName>
        <fullName evidence="4">SH3 domain-containing protein</fullName>
    </recommendedName>
</protein>
<name>E9HA73_DAPPU</name>
<organism evidence="5 6">
    <name type="scientific">Daphnia pulex</name>
    <name type="common">Water flea</name>
    <dbReference type="NCBI Taxonomy" id="6669"/>
    <lineage>
        <taxon>Eukaryota</taxon>
        <taxon>Metazoa</taxon>
        <taxon>Ecdysozoa</taxon>
        <taxon>Arthropoda</taxon>
        <taxon>Crustacea</taxon>
        <taxon>Branchiopoda</taxon>
        <taxon>Diplostraca</taxon>
        <taxon>Cladocera</taxon>
        <taxon>Anomopoda</taxon>
        <taxon>Daphniidae</taxon>
        <taxon>Daphnia</taxon>
    </lineage>
</organism>
<proteinExistence type="predicted"/>
<keyword evidence="1 2" id="KW-0728">SH3 domain</keyword>
<dbReference type="Proteomes" id="UP000000305">
    <property type="component" value="Unassembled WGS sequence"/>
</dbReference>
<evidence type="ECO:0000259" key="4">
    <source>
        <dbReference type="PROSITE" id="PS50002"/>
    </source>
</evidence>
<dbReference type="OrthoDB" id="3175255at2759"/>
<feature type="region of interest" description="Disordered" evidence="3">
    <location>
        <begin position="97"/>
        <end position="125"/>
    </location>
</feature>
<dbReference type="SUPFAM" id="SSF50044">
    <property type="entry name" value="SH3-domain"/>
    <property type="match status" value="1"/>
</dbReference>
<evidence type="ECO:0000256" key="2">
    <source>
        <dbReference type="PROSITE-ProRule" id="PRU00192"/>
    </source>
</evidence>
<keyword evidence="6" id="KW-1185">Reference proteome</keyword>
<feature type="domain" description="SH3" evidence="4">
    <location>
        <begin position="2"/>
        <end position="70"/>
    </location>
</feature>
<dbReference type="HOGENOM" id="CLU_1994915_0_0_1"/>
<dbReference type="Gene3D" id="2.30.30.40">
    <property type="entry name" value="SH3 Domains"/>
    <property type="match status" value="1"/>
</dbReference>
<dbReference type="AlphaFoldDB" id="E9HA73"/>
<dbReference type="InParanoid" id="E9HA73"/>
<gene>
    <name evidence="5" type="ORF">DAPPUDRAFT_327253</name>
</gene>
<accession>E9HA73</accession>
<evidence type="ECO:0000256" key="3">
    <source>
        <dbReference type="SAM" id="MobiDB-lite"/>
    </source>
</evidence>
<dbReference type="KEGG" id="dpx:DAPPUDRAFT_327253"/>
<evidence type="ECO:0000256" key="1">
    <source>
        <dbReference type="ARBA" id="ARBA00022443"/>
    </source>
</evidence>